<evidence type="ECO:0000313" key="2">
    <source>
        <dbReference type="EMBL" id="MBW0536878.1"/>
    </source>
</evidence>
<evidence type="ECO:0000256" key="1">
    <source>
        <dbReference type="SAM" id="MobiDB-lite"/>
    </source>
</evidence>
<protein>
    <submittedName>
        <fullName evidence="2">Uncharacterized protein</fullName>
    </submittedName>
</protein>
<evidence type="ECO:0000313" key="3">
    <source>
        <dbReference type="Proteomes" id="UP000765509"/>
    </source>
</evidence>
<keyword evidence="3" id="KW-1185">Reference proteome</keyword>
<dbReference type="EMBL" id="AVOT02041525">
    <property type="protein sequence ID" value="MBW0536878.1"/>
    <property type="molecule type" value="Genomic_DNA"/>
</dbReference>
<proteinExistence type="predicted"/>
<feature type="region of interest" description="Disordered" evidence="1">
    <location>
        <begin position="1"/>
        <end position="24"/>
    </location>
</feature>
<dbReference type="AlphaFoldDB" id="A0A9Q3FFA9"/>
<sequence length="174" mass="19587">MNQFQRDITHQSPLERPPEEYGQDLGHLRHHWNSVVAQSSDMSDWSNGYLEGTATNRTGQGTMSMRSPRLIQMPPPHSKHHASFEDIRNGAVINRSHQSSPNVEDPLRYISMRPTTLQTIHNQPPLSDHSTRSVSVLGLSQPPFSNQCTRAQSISGEYTSHTVSITQWSQFGSN</sequence>
<reference evidence="2" key="1">
    <citation type="submission" date="2021-03" db="EMBL/GenBank/DDBJ databases">
        <title>Draft genome sequence of rust myrtle Austropuccinia psidii MF-1, a brazilian biotype.</title>
        <authorList>
            <person name="Quecine M.C."/>
            <person name="Pachon D.M.R."/>
            <person name="Bonatelli M.L."/>
            <person name="Correr F.H."/>
            <person name="Franceschini L.M."/>
            <person name="Leite T.F."/>
            <person name="Margarido G.R.A."/>
            <person name="Almeida C.A."/>
            <person name="Ferrarezi J.A."/>
            <person name="Labate C.A."/>
        </authorList>
    </citation>
    <scope>NUCLEOTIDE SEQUENCE</scope>
    <source>
        <strain evidence="2">MF-1</strain>
    </source>
</reference>
<feature type="compositionally biased region" description="Polar residues" evidence="1">
    <location>
        <begin position="1"/>
        <end position="12"/>
    </location>
</feature>
<gene>
    <name evidence="2" type="ORF">O181_076593</name>
</gene>
<comment type="caution">
    <text evidence="2">The sequence shown here is derived from an EMBL/GenBank/DDBJ whole genome shotgun (WGS) entry which is preliminary data.</text>
</comment>
<organism evidence="2 3">
    <name type="scientific">Austropuccinia psidii MF-1</name>
    <dbReference type="NCBI Taxonomy" id="1389203"/>
    <lineage>
        <taxon>Eukaryota</taxon>
        <taxon>Fungi</taxon>
        <taxon>Dikarya</taxon>
        <taxon>Basidiomycota</taxon>
        <taxon>Pucciniomycotina</taxon>
        <taxon>Pucciniomycetes</taxon>
        <taxon>Pucciniales</taxon>
        <taxon>Sphaerophragmiaceae</taxon>
        <taxon>Austropuccinia</taxon>
    </lineage>
</organism>
<name>A0A9Q3FFA9_9BASI</name>
<accession>A0A9Q3FFA9</accession>
<dbReference type="Proteomes" id="UP000765509">
    <property type="component" value="Unassembled WGS sequence"/>
</dbReference>